<sequence>MNNHTASDVFDLITTRFQADGWVEGFDGSLAEKQICKTFNFNQQEIKLFIRQAGTYIDMINHRNGDQFMAYHINAHEPAHSVGIGCDVYHQFQQTVRHWIKPVVKPTSGY</sequence>
<evidence type="ECO:0000313" key="1">
    <source>
        <dbReference type="EMBL" id="ONG37959.1"/>
    </source>
</evidence>
<accession>A0A1S8CSF4</accession>
<gene>
    <name evidence="1" type="ORF">BKE30_13490</name>
</gene>
<organism evidence="1 2">
    <name type="scientific">Alkanindiges hydrocarboniclasticus</name>
    <dbReference type="NCBI Taxonomy" id="1907941"/>
    <lineage>
        <taxon>Bacteria</taxon>
        <taxon>Pseudomonadati</taxon>
        <taxon>Pseudomonadota</taxon>
        <taxon>Gammaproteobacteria</taxon>
        <taxon>Moraxellales</taxon>
        <taxon>Moraxellaceae</taxon>
        <taxon>Alkanindiges</taxon>
    </lineage>
</organism>
<dbReference type="EMBL" id="MLCN01000040">
    <property type="protein sequence ID" value="ONG37959.1"/>
    <property type="molecule type" value="Genomic_DNA"/>
</dbReference>
<evidence type="ECO:0000313" key="2">
    <source>
        <dbReference type="Proteomes" id="UP000192132"/>
    </source>
</evidence>
<reference evidence="1 2" key="1">
    <citation type="submission" date="2016-10" db="EMBL/GenBank/DDBJ databases">
        <title>Draft Genome sequence of Alkanindiges sp. strain H1.</title>
        <authorList>
            <person name="Subhash Y."/>
            <person name="Lee S."/>
        </authorList>
    </citation>
    <scope>NUCLEOTIDE SEQUENCE [LARGE SCALE GENOMIC DNA]</scope>
    <source>
        <strain evidence="1 2">H1</strain>
    </source>
</reference>
<protein>
    <submittedName>
        <fullName evidence="1">Uncharacterized protein</fullName>
    </submittedName>
</protein>
<name>A0A1S8CSF4_9GAMM</name>
<dbReference type="Proteomes" id="UP000192132">
    <property type="component" value="Unassembled WGS sequence"/>
</dbReference>
<comment type="caution">
    <text evidence="1">The sequence shown here is derived from an EMBL/GenBank/DDBJ whole genome shotgun (WGS) entry which is preliminary data.</text>
</comment>
<dbReference type="AlphaFoldDB" id="A0A1S8CSF4"/>
<dbReference type="RefSeq" id="WP_076879122.1">
    <property type="nucleotide sequence ID" value="NZ_MLCN01000040.1"/>
</dbReference>
<keyword evidence="2" id="KW-1185">Reference proteome</keyword>
<proteinExistence type="predicted"/>